<comment type="caution">
    <text evidence="1">The sequence shown here is derived from an EMBL/GenBank/DDBJ whole genome shotgun (WGS) entry which is preliminary data.</text>
</comment>
<dbReference type="Proteomes" id="UP001275440">
    <property type="component" value="Unassembled WGS sequence"/>
</dbReference>
<dbReference type="InterPro" id="IPR050583">
    <property type="entry name" value="Mycobacterial_A85_antigen"/>
</dbReference>
<dbReference type="SUPFAM" id="SSF53474">
    <property type="entry name" value="alpha/beta-Hydrolases"/>
    <property type="match status" value="1"/>
</dbReference>
<dbReference type="RefSeq" id="WP_072814504.1">
    <property type="nucleotide sequence ID" value="NZ_JAWKJJ010000001.1"/>
</dbReference>
<reference evidence="1 2" key="1">
    <citation type="submission" date="2019-10" db="EMBL/GenBank/DDBJ databases">
        <title>Draft Genome Assembly of Rhodococcus zopfii DSM44189.</title>
        <authorList>
            <person name="Sutton J.M."/>
            <person name="Akob D.M."/>
            <person name="Bushman T.J."/>
        </authorList>
    </citation>
    <scope>NUCLEOTIDE SEQUENCE [LARGE SCALE GENOMIC DNA]</scope>
    <source>
        <strain evidence="1 2">DSM 44189</strain>
    </source>
</reference>
<keyword evidence="2" id="KW-1185">Reference proteome</keyword>
<organism evidence="1 2">
    <name type="scientific">Rhodococcus zopfii</name>
    <dbReference type="NCBI Taxonomy" id="43772"/>
    <lineage>
        <taxon>Bacteria</taxon>
        <taxon>Bacillati</taxon>
        <taxon>Actinomycetota</taxon>
        <taxon>Actinomycetes</taxon>
        <taxon>Mycobacteriales</taxon>
        <taxon>Nocardiaceae</taxon>
        <taxon>Rhodococcus</taxon>
    </lineage>
</organism>
<sequence>MVLTLGVAPLGQAVAAPVPGHSTSAAAAVDRIERVDERRWDMFVYSPSMERVIPLQVIRPADTGVPRPTLYLLNGAGGGEDGANWLNQTDILDFMGDKNANVVIPAEGMYTYYTDWQQDDPKLGRQKWQTFLTQELPPVVDEALGANGINAIAGLSMSATSALDLAIQAPGLYRAAASYSGCAQTGSPLGQTYIRSVVEVMGEIDATNMWGPFNGPGWKEHDPTLNAENLRGLSLYISNGTGLPGPYENPALPRTPQSPPLADQIVVGGTIEAATNVCARALAGRLNDLGIPATFHFRNEGTHSWGYWQDELRRSWPQLATALELESAGG</sequence>
<dbReference type="Gene3D" id="3.40.50.1820">
    <property type="entry name" value="alpha/beta hydrolase"/>
    <property type="match status" value="1"/>
</dbReference>
<accession>A0ABU3WJV3</accession>
<proteinExistence type="predicted"/>
<evidence type="ECO:0000313" key="1">
    <source>
        <dbReference type="EMBL" id="MDV2474266.1"/>
    </source>
</evidence>
<evidence type="ECO:0000313" key="2">
    <source>
        <dbReference type="Proteomes" id="UP001275440"/>
    </source>
</evidence>
<gene>
    <name evidence="1" type="ORF">F8M49_00520</name>
</gene>
<protein>
    <submittedName>
        <fullName evidence="1">Esterase family protein</fullName>
    </submittedName>
</protein>
<dbReference type="Pfam" id="PF00756">
    <property type="entry name" value="Esterase"/>
    <property type="match status" value="1"/>
</dbReference>
<dbReference type="InterPro" id="IPR029058">
    <property type="entry name" value="AB_hydrolase_fold"/>
</dbReference>
<dbReference type="PANTHER" id="PTHR48098:SF1">
    <property type="entry name" value="DIACYLGLYCEROL ACYLTRANSFERASE_MYCOLYLTRANSFERASE AG85A"/>
    <property type="match status" value="1"/>
</dbReference>
<dbReference type="EMBL" id="WBMO01000001">
    <property type="protein sequence ID" value="MDV2474266.1"/>
    <property type="molecule type" value="Genomic_DNA"/>
</dbReference>
<dbReference type="InterPro" id="IPR000801">
    <property type="entry name" value="Esterase-like"/>
</dbReference>
<name>A0ABU3WJV3_9NOCA</name>
<dbReference type="PANTHER" id="PTHR48098">
    <property type="entry name" value="ENTEROCHELIN ESTERASE-RELATED"/>
    <property type="match status" value="1"/>
</dbReference>